<evidence type="ECO:0000313" key="2">
    <source>
        <dbReference type="EMBL" id="MFC4831567.1"/>
    </source>
</evidence>
<dbReference type="Proteomes" id="UP001595909">
    <property type="component" value="Unassembled WGS sequence"/>
</dbReference>
<dbReference type="Gene3D" id="3.10.450.50">
    <property type="match status" value="1"/>
</dbReference>
<dbReference type="InterPro" id="IPR032710">
    <property type="entry name" value="NTF2-like_dom_sf"/>
</dbReference>
<dbReference type="SUPFAM" id="SSF54427">
    <property type="entry name" value="NTF2-like"/>
    <property type="match status" value="1"/>
</dbReference>
<keyword evidence="3" id="KW-1185">Reference proteome</keyword>
<gene>
    <name evidence="2" type="ORF">ACFPEL_04005</name>
</gene>
<evidence type="ECO:0000313" key="3">
    <source>
        <dbReference type="Proteomes" id="UP001595909"/>
    </source>
</evidence>
<comment type="caution">
    <text evidence="2">The sequence shown here is derived from an EMBL/GenBank/DDBJ whole genome shotgun (WGS) entry which is preliminary data.</text>
</comment>
<evidence type="ECO:0000259" key="1">
    <source>
        <dbReference type="Pfam" id="PF12680"/>
    </source>
</evidence>
<name>A0ABV9RHD3_9PSEU</name>
<dbReference type="EMBL" id="JBHSIM010000005">
    <property type="protein sequence ID" value="MFC4831567.1"/>
    <property type="molecule type" value="Genomic_DNA"/>
</dbReference>
<feature type="domain" description="SnoaL-like" evidence="1">
    <location>
        <begin position="9"/>
        <end position="112"/>
    </location>
</feature>
<protein>
    <submittedName>
        <fullName evidence="2">Nuclear transport factor 2 family protein</fullName>
    </submittedName>
</protein>
<dbReference type="Pfam" id="PF12680">
    <property type="entry name" value="SnoaL_2"/>
    <property type="match status" value="1"/>
</dbReference>
<sequence length="132" mass="14321">MAHPNEVFVRELYAAMDRGDGRALAKALRSDTRWVIAGAGTLAGTYTGPDAIFTFWRRMAEETGGGLRLAVLDVLANDARAVALVDVTGVRGDRTFASSHVVVFEIDGRQVREARFIHEDQAAYDAFMGSGC</sequence>
<accession>A0ABV9RHD3</accession>
<proteinExistence type="predicted"/>
<organism evidence="2 3">
    <name type="scientific">Actinomycetospora chibensis</name>
    <dbReference type="NCBI Taxonomy" id="663606"/>
    <lineage>
        <taxon>Bacteria</taxon>
        <taxon>Bacillati</taxon>
        <taxon>Actinomycetota</taxon>
        <taxon>Actinomycetes</taxon>
        <taxon>Pseudonocardiales</taxon>
        <taxon>Pseudonocardiaceae</taxon>
        <taxon>Actinomycetospora</taxon>
    </lineage>
</organism>
<dbReference type="InterPro" id="IPR037401">
    <property type="entry name" value="SnoaL-like"/>
</dbReference>
<reference evidence="3" key="1">
    <citation type="journal article" date="2019" name="Int. J. Syst. Evol. Microbiol.">
        <title>The Global Catalogue of Microorganisms (GCM) 10K type strain sequencing project: providing services to taxonomists for standard genome sequencing and annotation.</title>
        <authorList>
            <consortium name="The Broad Institute Genomics Platform"/>
            <consortium name="The Broad Institute Genome Sequencing Center for Infectious Disease"/>
            <person name="Wu L."/>
            <person name="Ma J."/>
        </authorList>
    </citation>
    <scope>NUCLEOTIDE SEQUENCE [LARGE SCALE GENOMIC DNA]</scope>
    <source>
        <strain evidence="3">CCUG 50347</strain>
    </source>
</reference>
<dbReference type="RefSeq" id="WP_274190979.1">
    <property type="nucleotide sequence ID" value="NZ_BAABHN010000005.1"/>
</dbReference>